<feature type="transmembrane region" description="Helical" evidence="6">
    <location>
        <begin position="242"/>
        <end position="258"/>
    </location>
</feature>
<dbReference type="AlphaFoldDB" id="A0AAE3CZY3"/>
<proteinExistence type="inferred from homology"/>
<accession>A0AAE3CZY3</accession>
<organism evidence="8 9">
    <name type="scientific">Flavimaribacter sediminis</name>
    <dbReference type="NCBI Taxonomy" id="2865987"/>
    <lineage>
        <taxon>Bacteria</taxon>
        <taxon>Pseudomonadati</taxon>
        <taxon>Pseudomonadota</taxon>
        <taxon>Alphaproteobacteria</taxon>
        <taxon>Hyphomicrobiales</taxon>
        <taxon>Rhizobiaceae</taxon>
        <taxon>Flavimaribacter</taxon>
    </lineage>
</organism>
<dbReference type="GO" id="GO:0016020">
    <property type="term" value="C:membrane"/>
    <property type="evidence" value="ECO:0007669"/>
    <property type="project" value="UniProtKB-SubCell"/>
</dbReference>
<evidence type="ECO:0000256" key="2">
    <source>
        <dbReference type="ARBA" id="ARBA00009853"/>
    </source>
</evidence>
<feature type="transmembrane region" description="Helical" evidence="6">
    <location>
        <begin position="124"/>
        <end position="141"/>
    </location>
</feature>
<comment type="similarity">
    <text evidence="2">Belongs to the drug/metabolite transporter (DMT) superfamily. 10 TMS drug/metabolite exporter (DME) (TC 2.A.7.3) family.</text>
</comment>
<feature type="transmembrane region" description="Helical" evidence="6">
    <location>
        <begin position="99"/>
        <end position="117"/>
    </location>
</feature>
<dbReference type="PANTHER" id="PTHR22911">
    <property type="entry name" value="ACYL-MALONYL CONDENSING ENZYME-RELATED"/>
    <property type="match status" value="1"/>
</dbReference>
<comment type="caution">
    <text evidence="8">The sequence shown here is derived from an EMBL/GenBank/DDBJ whole genome shotgun (WGS) entry which is preliminary data.</text>
</comment>
<keyword evidence="4 6" id="KW-1133">Transmembrane helix</keyword>
<feature type="transmembrane region" description="Helical" evidence="6">
    <location>
        <begin position="264"/>
        <end position="282"/>
    </location>
</feature>
<protein>
    <submittedName>
        <fullName evidence="8">DMT family transporter</fullName>
    </submittedName>
</protein>
<reference evidence="8" key="1">
    <citation type="submission" date="2021-08" db="EMBL/GenBank/DDBJ databases">
        <title>Hoeflea bacterium WL0058 sp. nov., isolated from the sediment.</title>
        <authorList>
            <person name="Wang L."/>
            <person name="Zhang D."/>
        </authorList>
    </citation>
    <scope>NUCLEOTIDE SEQUENCE</scope>
    <source>
        <strain evidence="8">WL0058</strain>
    </source>
</reference>
<dbReference type="Pfam" id="PF00892">
    <property type="entry name" value="EamA"/>
    <property type="match status" value="2"/>
</dbReference>
<feature type="transmembrane region" description="Helical" evidence="6">
    <location>
        <begin position="178"/>
        <end position="198"/>
    </location>
</feature>
<evidence type="ECO:0000313" key="8">
    <source>
        <dbReference type="EMBL" id="MBW8636412.1"/>
    </source>
</evidence>
<feature type="transmembrane region" description="Helical" evidence="6">
    <location>
        <begin position="210"/>
        <end position="230"/>
    </location>
</feature>
<gene>
    <name evidence="8" type="ORF">K1W69_04355</name>
</gene>
<feature type="domain" description="EamA" evidence="7">
    <location>
        <begin position="7"/>
        <end position="140"/>
    </location>
</feature>
<dbReference type="SUPFAM" id="SSF103481">
    <property type="entry name" value="Multidrug resistance efflux transporter EmrE"/>
    <property type="match status" value="2"/>
</dbReference>
<feature type="transmembrane region" description="Helical" evidence="6">
    <location>
        <begin position="147"/>
        <end position="166"/>
    </location>
</feature>
<sequence length="297" mass="32293">MPLSSNMKGALFMTLAMAGFVTNDALLKRVAEDISMNQAIVLRGFFGTIWIYLIARRFGALRPLKTAFGRLPALRTLGEVLGTVFFLTALTHIELANASAILQALPLAITLGGALFLKEPVGWRRLLAILAGFFGVLLIIRPGLTGFSAWTILIVFAVFSATLRDLCTRAMDRNIPSLYLSLIAAPAVAIAGLLMCAFEGRWDPINWTQLAMLVGASVFMLVGYQFIVLAMREGEIPIVTPFRYTSLLWAVIFGVVVFGDFPDALTLLGGAIIVASGLYTLYREQVVLKRNAGEVDS</sequence>
<dbReference type="PANTHER" id="PTHR22911:SF6">
    <property type="entry name" value="SOLUTE CARRIER FAMILY 35 MEMBER G1"/>
    <property type="match status" value="1"/>
</dbReference>
<evidence type="ECO:0000256" key="5">
    <source>
        <dbReference type="ARBA" id="ARBA00023136"/>
    </source>
</evidence>
<evidence type="ECO:0000313" key="9">
    <source>
        <dbReference type="Proteomes" id="UP001196509"/>
    </source>
</evidence>
<name>A0AAE3CZY3_9HYPH</name>
<keyword evidence="9" id="KW-1185">Reference proteome</keyword>
<keyword evidence="3 6" id="KW-0812">Transmembrane</keyword>
<evidence type="ECO:0000256" key="3">
    <source>
        <dbReference type="ARBA" id="ARBA00022692"/>
    </source>
</evidence>
<dbReference type="InterPro" id="IPR037185">
    <property type="entry name" value="EmrE-like"/>
</dbReference>
<comment type="subcellular location">
    <subcellularLocation>
        <location evidence="1">Membrane</location>
        <topology evidence="1">Multi-pass membrane protein</topology>
    </subcellularLocation>
</comment>
<feature type="domain" description="EamA" evidence="7">
    <location>
        <begin position="150"/>
        <end position="276"/>
    </location>
</feature>
<evidence type="ECO:0000256" key="1">
    <source>
        <dbReference type="ARBA" id="ARBA00004141"/>
    </source>
</evidence>
<dbReference type="Proteomes" id="UP001196509">
    <property type="component" value="Unassembled WGS sequence"/>
</dbReference>
<feature type="transmembrane region" description="Helical" evidence="6">
    <location>
        <begin position="37"/>
        <end position="55"/>
    </location>
</feature>
<evidence type="ECO:0000256" key="4">
    <source>
        <dbReference type="ARBA" id="ARBA00022989"/>
    </source>
</evidence>
<dbReference type="RefSeq" id="WP_220227100.1">
    <property type="nucleotide sequence ID" value="NZ_JAICBX010000001.1"/>
</dbReference>
<dbReference type="EMBL" id="JAICBX010000001">
    <property type="protein sequence ID" value="MBW8636412.1"/>
    <property type="molecule type" value="Genomic_DNA"/>
</dbReference>
<evidence type="ECO:0000256" key="6">
    <source>
        <dbReference type="SAM" id="Phobius"/>
    </source>
</evidence>
<evidence type="ECO:0000259" key="7">
    <source>
        <dbReference type="Pfam" id="PF00892"/>
    </source>
</evidence>
<dbReference type="Gene3D" id="1.10.3730.20">
    <property type="match status" value="1"/>
</dbReference>
<keyword evidence="5 6" id="KW-0472">Membrane</keyword>
<dbReference type="InterPro" id="IPR000620">
    <property type="entry name" value="EamA_dom"/>
</dbReference>